<accession>A0ABX8RAM9</accession>
<evidence type="ECO:0000313" key="2">
    <source>
        <dbReference type="EMBL" id="QXM05492.1"/>
    </source>
</evidence>
<proteinExistence type="predicted"/>
<dbReference type="EMBL" id="CP078093">
    <property type="protein sequence ID" value="QXM05492.1"/>
    <property type="molecule type" value="Genomic_DNA"/>
</dbReference>
<evidence type="ECO:0000256" key="1">
    <source>
        <dbReference type="SAM" id="Phobius"/>
    </source>
</evidence>
<feature type="transmembrane region" description="Helical" evidence="1">
    <location>
        <begin position="7"/>
        <end position="28"/>
    </location>
</feature>
<feature type="transmembrane region" description="Helical" evidence="1">
    <location>
        <begin position="34"/>
        <end position="57"/>
    </location>
</feature>
<sequence>MNFFKYLLLCIISPFIITFFSFRFGYIIGPGDDGSGITIAAISLLNTTIIVGFFILFDILKNKNI</sequence>
<name>A0ABX8RAM9_9CLOT</name>
<reference evidence="2" key="1">
    <citation type="submission" date="2021-07" db="EMBL/GenBank/DDBJ databases">
        <title>Complete genome sequence of Crassaminicella sp. 143-21, isolated from a deep-sea hydrothermal vent.</title>
        <authorList>
            <person name="Li X."/>
        </authorList>
    </citation>
    <scope>NUCLEOTIDE SEQUENCE</scope>
    <source>
        <strain evidence="2">143-21</strain>
    </source>
</reference>
<keyword evidence="1" id="KW-1133">Transmembrane helix</keyword>
<dbReference type="RefSeq" id="WP_218282191.1">
    <property type="nucleotide sequence ID" value="NZ_CP078093.1"/>
</dbReference>
<protein>
    <submittedName>
        <fullName evidence="2">Uncharacterized protein</fullName>
    </submittedName>
</protein>
<keyword evidence="3" id="KW-1185">Reference proteome</keyword>
<keyword evidence="1" id="KW-0472">Membrane</keyword>
<evidence type="ECO:0000313" key="3">
    <source>
        <dbReference type="Proteomes" id="UP000886818"/>
    </source>
</evidence>
<dbReference type="Proteomes" id="UP000886818">
    <property type="component" value="Chromosome"/>
</dbReference>
<keyword evidence="1" id="KW-0812">Transmembrane</keyword>
<organism evidence="2 3">
    <name type="scientific">Crassaminicella indica</name>
    <dbReference type="NCBI Taxonomy" id="2855394"/>
    <lineage>
        <taxon>Bacteria</taxon>
        <taxon>Bacillati</taxon>
        <taxon>Bacillota</taxon>
        <taxon>Clostridia</taxon>
        <taxon>Eubacteriales</taxon>
        <taxon>Clostridiaceae</taxon>
        <taxon>Crassaminicella</taxon>
    </lineage>
</organism>
<gene>
    <name evidence="2" type="ORF">KVH43_08875</name>
</gene>